<keyword evidence="2" id="KW-1003">Cell membrane</keyword>
<comment type="subcellular location">
    <subcellularLocation>
        <location evidence="1">Cell inner membrane</location>
        <topology evidence="1">Single-pass type II membrane protein</topology>
        <orientation evidence="1">Periplasmic side</orientation>
    </subcellularLocation>
</comment>
<dbReference type="GO" id="GO:0003755">
    <property type="term" value="F:peptidyl-prolyl cis-trans isomerase activity"/>
    <property type="evidence" value="ECO:0007669"/>
    <property type="project" value="UniProtKB-KW"/>
</dbReference>
<name>A0A450TZ52_9GAMM</name>
<dbReference type="EMBL" id="CAADFE010000072">
    <property type="protein sequence ID" value="VFJ75325.1"/>
    <property type="molecule type" value="Genomic_DNA"/>
</dbReference>
<evidence type="ECO:0000256" key="8">
    <source>
        <dbReference type="ARBA" id="ARBA00038408"/>
    </source>
</evidence>
<sequence length="658" mass="74381">MLQDIRDRAQGWIAWLLVIFISIPFALWGIHEYLGTDPNIPVAEIDGDELGLRQFQQAYRQKQTQLQNLFGAGFDLRVLDEKKLKKSTLDELIDNEVLLRAGLDEGLHIGDQQLARIIQSQESFREEGRFSDALYQQWLRMSGYTASGFEHEYRRDLLIDQIRVAIAGTALASEGDIGNTIRLKEQKRITSLLTIPKARYSGNEIAEEAIRDYYEDNGSRFVTPERVSVDYLELSLDSLPDVAEPTEEDLRALYEEQKANYIEPEQRRARHILIRLDPETDEVAVAAARERLREVELRLEKGEAFEDLAREYSEDTGTASQGGDLDFFGMGVMDPQFEAAAYSLMEGEVSGPVRSRFGLHLIELTGIRPGIIRSFEEVRGKLLQDFQSYRKEQQFFDQAEQLANLTFENPDTLAIAADALGLEIEKTGFFDRTGLKAPDDKTTDKGVSDDQTADKAAFDEIVKHRKFIDAAFSEDVLNNGNNSEPVELGEYRVAVLRLGDHLSASPKSFEAVREEIATILDDKQAREQVARLGQQLVTQLRDGADPASVGKTHDLTLRERIEIGREDIDETREVVDKVFGMPRPNGDDAIYDSLVTITGDFIVIALQEVIDGKSADNDSVLWKEARDTLTNTYGSEEYHAYVRTLRADAKIHIYENNL</sequence>
<feature type="domain" description="PpiC" evidence="13">
    <location>
        <begin position="264"/>
        <end position="366"/>
    </location>
</feature>
<gene>
    <name evidence="14" type="ORF">BECKFW1821C_GA0114237_10721</name>
</gene>
<keyword evidence="6 12" id="KW-0472">Membrane</keyword>
<dbReference type="InterPro" id="IPR000297">
    <property type="entry name" value="PPIase_PpiC"/>
</dbReference>
<evidence type="ECO:0000256" key="12">
    <source>
        <dbReference type="SAM" id="Phobius"/>
    </source>
</evidence>
<dbReference type="Pfam" id="PF13624">
    <property type="entry name" value="SurA_N_3"/>
    <property type="match status" value="1"/>
</dbReference>
<evidence type="ECO:0000256" key="10">
    <source>
        <dbReference type="ARBA" id="ARBA00042775"/>
    </source>
</evidence>
<dbReference type="AlphaFoldDB" id="A0A450TZ52"/>
<evidence type="ECO:0000256" key="4">
    <source>
        <dbReference type="ARBA" id="ARBA00022692"/>
    </source>
</evidence>
<dbReference type="PANTHER" id="PTHR47529:SF1">
    <property type="entry name" value="PERIPLASMIC CHAPERONE PPID"/>
    <property type="match status" value="1"/>
</dbReference>
<evidence type="ECO:0000259" key="13">
    <source>
        <dbReference type="PROSITE" id="PS50198"/>
    </source>
</evidence>
<feature type="transmembrane region" description="Helical" evidence="12">
    <location>
        <begin position="12"/>
        <end position="30"/>
    </location>
</feature>
<evidence type="ECO:0000256" key="6">
    <source>
        <dbReference type="ARBA" id="ARBA00023136"/>
    </source>
</evidence>
<evidence type="ECO:0000256" key="7">
    <source>
        <dbReference type="ARBA" id="ARBA00023186"/>
    </source>
</evidence>
<keyword evidence="11" id="KW-0697">Rotamase</keyword>
<evidence type="ECO:0000256" key="3">
    <source>
        <dbReference type="ARBA" id="ARBA00022519"/>
    </source>
</evidence>
<keyword evidence="4 12" id="KW-0812">Transmembrane</keyword>
<evidence type="ECO:0000313" key="14">
    <source>
        <dbReference type="EMBL" id="VFJ75325.1"/>
    </source>
</evidence>
<evidence type="ECO:0000256" key="5">
    <source>
        <dbReference type="ARBA" id="ARBA00022989"/>
    </source>
</evidence>
<evidence type="ECO:0000256" key="11">
    <source>
        <dbReference type="PROSITE-ProRule" id="PRU00278"/>
    </source>
</evidence>
<dbReference type="InterPro" id="IPR052029">
    <property type="entry name" value="PpiD_chaperone"/>
</dbReference>
<evidence type="ECO:0000256" key="2">
    <source>
        <dbReference type="ARBA" id="ARBA00022475"/>
    </source>
</evidence>
<dbReference type="SUPFAM" id="SSF54534">
    <property type="entry name" value="FKBP-like"/>
    <property type="match status" value="1"/>
</dbReference>
<dbReference type="InterPro" id="IPR027304">
    <property type="entry name" value="Trigger_fact/SurA_dom_sf"/>
</dbReference>
<dbReference type="PANTHER" id="PTHR47529">
    <property type="entry name" value="PEPTIDYL-PROLYL CIS-TRANS ISOMERASE D"/>
    <property type="match status" value="1"/>
</dbReference>
<keyword evidence="11 14" id="KW-0413">Isomerase</keyword>
<dbReference type="Pfam" id="PF00639">
    <property type="entry name" value="Rotamase"/>
    <property type="match status" value="1"/>
</dbReference>
<dbReference type="InterPro" id="IPR046357">
    <property type="entry name" value="PPIase_dom_sf"/>
</dbReference>
<evidence type="ECO:0000256" key="1">
    <source>
        <dbReference type="ARBA" id="ARBA00004382"/>
    </source>
</evidence>
<comment type="similarity">
    <text evidence="8">Belongs to the PpiD chaperone family.</text>
</comment>
<dbReference type="PROSITE" id="PS50198">
    <property type="entry name" value="PPIC_PPIASE_2"/>
    <property type="match status" value="1"/>
</dbReference>
<evidence type="ECO:0000256" key="9">
    <source>
        <dbReference type="ARBA" id="ARBA00040743"/>
    </source>
</evidence>
<dbReference type="SUPFAM" id="SSF109998">
    <property type="entry name" value="Triger factor/SurA peptide-binding domain-like"/>
    <property type="match status" value="1"/>
</dbReference>
<reference evidence="14" key="1">
    <citation type="submission" date="2019-02" db="EMBL/GenBank/DDBJ databases">
        <authorList>
            <person name="Gruber-Vodicka R. H."/>
            <person name="Seah K. B. B."/>
        </authorList>
    </citation>
    <scope>NUCLEOTIDE SEQUENCE</scope>
    <source>
        <strain evidence="14">BECK_BZ131</strain>
    </source>
</reference>
<dbReference type="GO" id="GO:0005886">
    <property type="term" value="C:plasma membrane"/>
    <property type="evidence" value="ECO:0007669"/>
    <property type="project" value="UniProtKB-SubCell"/>
</dbReference>
<keyword evidence="3" id="KW-0997">Cell inner membrane</keyword>
<proteinExistence type="inferred from homology"/>
<dbReference type="Gene3D" id="3.10.50.40">
    <property type="match status" value="1"/>
</dbReference>
<dbReference type="Gene3D" id="1.10.4030.10">
    <property type="entry name" value="Porin chaperone SurA, peptide-binding domain"/>
    <property type="match status" value="1"/>
</dbReference>
<accession>A0A450TZ52</accession>
<keyword evidence="7" id="KW-0143">Chaperone</keyword>
<keyword evidence="5 12" id="KW-1133">Transmembrane helix</keyword>
<organism evidence="14">
    <name type="scientific">Candidatus Kentrum sp. FW</name>
    <dbReference type="NCBI Taxonomy" id="2126338"/>
    <lineage>
        <taxon>Bacteria</taxon>
        <taxon>Pseudomonadati</taxon>
        <taxon>Pseudomonadota</taxon>
        <taxon>Gammaproteobacteria</taxon>
        <taxon>Candidatus Kentrum</taxon>
    </lineage>
</organism>
<protein>
    <recommendedName>
        <fullName evidence="9">Periplasmic chaperone PpiD</fullName>
    </recommendedName>
    <alternativeName>
        <fullName evidence="10">Periplasmic folding chaperone</fullName>
    </alternativeName>
</protein>